<accession>F2AXY3</accession>
<keyword evidence="7 8" id="KW-0472">Membrane</keyword>
<keyword evidence="3" id="KW-0813">Transport</keyword>
<feature type="transmembrane region" description="Helical" evidence="8">
    <location>
        <begin position="139"/>
        <end position="163"/>
    </location>
</feature>
<feature type="transmembrane region" description="Helical" evidence="8">
    <location>
        <begin position="169"/>
        <end position="187"/>
    </location>
</feature>
<dbReference type="InterPro" id="IPR011701">
    <property type="entry name" value="MFS"/>
</dbReference>
<comment type="subcellular location">
    <subcellularLocation>
        <location evidence="1">Cell membrane</location>
        <topology evidence="1">Multi-pass membrane protein</topology>
    </subcellularLocation>
</comment>
<dbReference type="GO" id="GO:0022857">
    <property type="term" value="F:transmembrane transporter activity"/>
    <property type="evidence" value="ECO:0007669"/>
    <property type="project" value="InterPro"/>
</dbReference>
<gene>
    <name evidence="10" type="ORF">RBWH47_03617</name>
</gene>
<evidence type="ECO:0000256" key="8">
    <source>
        <dbReference type="SAM" id="Phobius"/>
    </source>
</evidence>
<feature type="transmembrane region" description="Helical" evidence="8">
    <location>
        <begin position="219"/>
        <end position="244"/>
    </location>
</feature>
<dbReference type="FunFam" id="1.20.1720.10:FF:000005">
    <property type="entry name" value="Bcr/CflA family efflux transporter"/>
    <property type="match status" value="1"/>
</dbReference>
<feature type="transmembrane region" description="Helical" evidence="8">
    <location>
        <begin position="288"/>
        <end position="309"/>
    </location>
</feature>
<dbReference type="Proteomes" id="UP000006222">
    <property type="component" value="Unassembled WGS sequence"/>
</dbReference>
<dbReference type="Gene3D" id="1.20.1720.10">
    <property type="entry name" value="Multidrug resistance protein D"/>
    <property type="match status" value="1"/>
</dbReference>
<keyword evidence="5 8" id="KW-0812">Transmembrane</keyword>
<feature type="transmembrane region" description="Helical" evidence="8">
    <location>
        <begin position="256"/>
        <end position="276"/>
    </location>
</feature>
<dbReference type="CDD" id="cd17320">
    <property type="entry name" value="MFS_MdfA_MDR_like"/>
    <property type="match status" value="1"/>
</dbReference>
<dbReference type="PANTHER" id="PTHR23502:SF132">
    <property type="entry name" value="POLYAMINE TRANSPORTER 2-RELATED"/>
    <property type="match status" value="1"/>
</dbReference>
<feature type="transmembrane region" description="Helical" evidence="8">
    <location>
        <begin position="345"/>
        <end position="368"/>
    </location>
</feature>
<sequence>MDLKQKPALPLSEFVTLMALMMALVALAIDAMLPALPIIGEELGATHENDSQLIVSLLFLGMALGQLFFGPLSDSIGRKTALCAGLGLFVVGSMISLVAESFTWVLVGRFVQGLGVAGPRSVSLALIRDQYEGRGMARVMSFVMTIFILVPVIAPTLGQAILLVANWRAIFAVLAVLALMLFGWFAWRQPETLLPSHRMPFSLQRILHVSREVCTNRIAFGYTMVAGLVSGAFLGFLSSAAQIFQQQYGLGSLFPIYFAVLASAAGVASLMNANLVMRFGMRALISHAMLSLAVTSAAFFGFAFLHAGSPPLWCTMAYLLATFFAIGILFGNLNSLAMEPLGHVAGIGSALVGSISTLISVPLGILIGHSYNGTILPLVGGFAVLGSLSLLVMRWIESAAVQPCTTVS</sequence>
<protein>
    <submittedName>
        <fullName evidence="10">Drug resistance transporter, Bcr/CflA subfamily protein</fullName>
    </submittedName>
</protein>
<name>F2AXY3_RHOBT</name>
<dbReference type="PROSITE" id="PS50850">
    <property type="entry name" value="MFS"/>
    <property type="match status" value="1"/>
</dbReference>
<feature type="transmembrane region" description="Helical" evidence="8">
    <location>
        <begin position="51"/>
        <end position="69"/>
    </location>
</feature>
<evidence type="ECO:0000313" key="11">
    <source>
        <dbReference type="Proteomes" id="UP000006222"/>
    </source>
</evidence>
<dbReference type="SUPFAM" id="SSF103473">
    <property type="entry name" value="MFS general substrate transporter"/>
    <property type="match status" value="1"/>
</dbReference>
<feature type="transmembrane region" description="Helical" evidence="8">
    <location>
        <begin position="315"/>
        <end position="333"/>
    </location>
</feature>
<keyword evidence="4" id="KW-1003">Cell membrane</keyword>
<evidence type="ECO:0000256" key="7">
    <source>
        <dbReference type="ARBA" id="ARBA00023136"/>
    </source>
</evidence>
<keyword evidence="6 8" id="KW-1133">Transmembrane helix</keyword>
<evidence type="ECO:0000256" key="4">
    <source>
        <dbReference type="ARBA" id="ARBA00022475"/>
    </source>
</evidence>
<dbReference type="PANTHER" id="PTHR23502">
    <property type="entry name" value="MAJOR FACILITATOR SUPERFAMILY"/>
    <property type="match status" value="1"/>
</dbReference>
<feature type="domain" description="Major facilitator superfamily (MFS) profile" evidence="9">
    <location>
        <begin position="14"/>
        <end position="398"/>
    </location>
</feature>
<evidence type="ECO:0000259" key="9">
    <source>
        <dbReference type="PROSITE" id="PS50850"/>
    </source>
</evidence>
<reference evidence="10 11" key="1">
    <citation type="journal article" date="2013" name="Mar. Genomics">
        <title>Expression of sulfatases in Rhodopirellula baltica and the diversity of sulfatases in the genus Rhodopirellula.</title>
        <authorList>
            <person name="Wegner C.E."/>
            <person name="Richter-Heitmann T."/>
            <person name="Klindworth A."/>
            <person name="Klockow C."/>
            <person name="Richter M."/>
            <person name="Achstetter T."/>
            <person name="Glockner F.O."/>
            <person name="Harder J."/>
        </authorList>
    </citation>
    <scope>NUCLEOTIDE SEQUENCE [LARGE SCALE GENOMIC DNA]</scope>
    <source>
        <strain evidence="10 11">WH47</strain>
    </source>
</reference>
<evidence type="ECO:0000256" key="2">
    <source>
        <dbReference type="ARBA" id="ARBA00006236"/>
    </source>
</evidence>
<evidence type="ECO:0000256" key="1">
    <source>
        <dbReference type="ARBA" id="ARBA00004651"/>
    </source>
</evidence>
<evidence type="ECO:0000256" key="3">
    <source>
        <dbReference type="ARBA" id="ARBA00022448"/>
    </source>
</evidence>
<feature type="transmembrane region" description="Helical" evidence="8">
    <location>
        <begin position="14"/>
        <end position="39"/>
    </location>
</feature>
<evidence type="ECO:0000256" key="5">
    <source>
        <dbReference type="ARBA" id="ARBA00022692"/>
    </source>
</evidence>
<feature type="transmembrane region" description="Helical" evidence="8">
    <location>
        <begin position="81"/>
        <end position="99"/>
    </location>
</feature>
<dbReference type="GO" id="GO:0005886">
    <property type="term" value="C:plasma membrane"/>
    <property type="evidence" value="ECO:0007669"/>
    <property type="project" value="UniProtKB-SubCell"/>
</dbReference>
<evidence type="ECO:0000313" key="10">
    <source>
        <dbReference type="EMBL" id="EGF25488.1"/>
    </source>
</evidence>
<dbReference type="RefSeq" id="WP_007328493.1">
    <property type="nucleotide sequence ID" value="NZ_AFAR01000228.1"/>
</dbReference>
<comment type="caution">
    <text evidence="10">The sequence shown here is derived from an EMBL/GenBank/DDBJ whole genome shotgun (WGS) entry which is preliminary data.</text>
</comment>
<feature type="transmembrane region" description="Helical" evidence="8">
    <location>
        <begin position="374"/>
        <end position="393"/>
    </location>
</feature>
<dbReference type="PATRIC" id="fig|991778.3.peg.4853"/>
<dbReference type="Pfam" id="PF07690">
    <property type="entry name" value="MFS_1"/>
    <property type="match status" value="1"/>
</dbReference>
<comment type="similarity">
    <text evidence="2">Belongs to the major facilitator superfamily. Bcr/CmlA family.</text>
</comment>
<dbReference type="AlphaFoldDB" id="F2AXY3"/>
<dbReference type="EMBL" id="AFAR01000228">
    <property type="protein sequence ID" value="EGF25488.1"/>
    <property type="molecule type" value="Genomic_DNA"/>
</dbReference>
<evidence type="ECO:0000256" key="6">
    <source>
        <dbReference type="ARBA" id="ARBA00022989"/>
    </source>
</evidence>
<proteinExistence type="inferred from homology"/>
<organism evidence="10 11">
    <name type="scientific">Rhodopirellula baltica WH47</name>
    <dbReference type="NCBI Taxonomy" id="991778"/>
    <lineage>
        <taxon>Bacteria</taxon>
        <taxon>Pseudomonadati</taxon>
        <taxon>Planctomycetota</taxon>
        <taxon>Planctomycetia</taxon>
        <taxon>Pirellulales</taxon>
        <taxon>Pirellulaceae</taxon>
        <taxon>Rhodopirellula</taxon>
    </lineage>
</organism>
<dbReference type="InterPro" id="IPR020846">
    <property type="entry name" value="MFS_dom"/>
</dbReference>
<dbReference type="InterPro" id="IPR036259">
    <property type="entry name" value="MFS_trans_sf"/>
</dbReference>